<dbReference type="OrthoDB" id="3257981at2759"/>
<dbReference type="InterPro" id="IPR032675">
    <property type="entry name" value="LRR_dom_sf"/>
</dbReference>
<protein>
    <recommendedName>
        <fullName evidence="3">F-box domain-containing protein</fullName>
    </recommendedName>
</protein>
<dbReference type="AlphaFoldDB" id="A0A2J6PNC0"/>
<dbReference type="SUPFAM" id="SSF52047">
    <property type="entry name" value="RNI-like"/>
    <property type="match status" value="1"/>
</dbReference>
<accession>A0A2J6PNC0</accession>
<name>A0A2J6PNC0_9HELO</name>
<evidence type="ECO:0000313" key="1">
    <source>
        <dbReference type="EMBL" id="PMD15540.1"/>
    </source>
</evidence>
<reference evidence="1 2" key="1">
    <citation type="submission" date="2016-05" db="EMBL/GenBank/DDBJ databases">
        <title>A degradative enzymes factory behind the ericoid mycorrhizal symbiosis.</title>
        <authorList>
            <consortium name="DOE Joint Genome Institute"/>
            <person name="Martino E."/>
            <person name="Morin E."/>
            <person name="Grelet G."/>
            <person name="Kuo A."/>
            <person name="Kohler A."/>
            <person name="Daghino S."/>
            <person name="Barry K."/>
            <person name="Choi C."/>
            <person name="Cichocki N."/>
            <person name="Clum A."/>
            <person name="Copeland A."/>
            <person name="Hainaut M."/>
            <person name="Haridas S."/>
            <person name="Labutti K."/>
            <person name="Lindquist E."/>
            <person name="Lipzen A."/>
            <person name="Khouja H.-R."/>
            <person name="Murat C."/>
            <person name="Ohm R."/>
            <person name="Olson A."/>
            <person name="Spatafora J."/>
            <person name="Veneault-Fourrey C."/>
            <person name="Henrissat B."/>
            <person name="Grigoriev I."/>
            <person name="Martin F."/>
            <person name="Perotto S."/>
        </authorList>
    </citation>
    <scope>NUCLEOTIDE SEQUENCE [LARGE SCALE GENOMIC DNA]</scope>
    <source>
        <strain evidence="1 2">UAMH 7357</strain>
    </source>
</reference>
<evidence type="ECO:0008006" key="3">
    <source>
        <dbReference type="Google" id="ProtNLM"/>
    </source>
</evidence>
<dbReference type="Gene3D" id="3.80.10.10">
    <property type="entry name" value="Ribonuclease Inhibitor"/>
    <property type="match status" value="1"/>
</dbReference>
<evidence type="ECO:0000313" key="2">
    <source>
        <dbReference type="Proteomes" id="UP000235672"/>
    </source>
</evidence>
<keyword evidence="2" id="KW-1185">Reference proteome</keyword>
<dbReference type="Proteomes" id="UP000235672">
    <property type="component" value="Unassembled WGS sequence"/>
</dbReference>
<sequence>MLTSSELSVMARDSRRVMQLMMPTFSGSRDKYGKETVPPLPLSFDRVMEGRPPSTPAPLFGLPDEILTIMVQYVDIESLRSLVLVNSDCRQWARSVQFNSICLDYSPSSLGVLRELLKEVVERISDTKTGMTLRPAMGACIRRITVATNPSIFGRYHEVEMDDDFRDLDVAIQAERLRKATAGYFDMYLGSLNAAFMDPKTLPHIEFLDWEDSSSPPQTFFDHLARSSVQHLKLYRVPLEKDFAINSGNPTGEWHLRSLHLEVYWDFLLEPRGSTSLFCSSLLRQCAPTLEMLVWEGMVSLKDPIEAGEHEPLSFPRLRTLKLGDVLFKNAFLLEALLNAPLTTLMISNPQNPLIVQCTRARGNIRTLETLVYESGISVASFDFLKANQHISNLSFALANPASLIENKLLPLLSSSFTTLNSLRLTWNEEITIMSTSVLQMISTLKNLEQICLSAGHQFGWRHSWAIDHELMRKYLSLLPELKKIVFSRDSYEGAARGFEYYYEDKILSQPLVEAHPEWEDTPEALWELGHRQMVLREASLYASMIPKLEWMFLGQLPVEIRRQQNMDEDMTHFEIMSERDDCWTLLRRMFGVKEVI</sequence>
<proteinExistence type="predicted"/>
<dbReference type="EMBL" id="KZ613512">
    <property type="protein sequence ID" value="PMD15540.1"/>
    <property type="molecule type" value="Genomic_DNA"/>
</dbReference>
<gene>
    <name evidence="1" type="ORF">NA56DRAFT_753812</name>
</gene>
<organism evidence="1 2">
    <name type="scientific">Hyaloscypha hepaticicola</name>
    <dbReference type="NCBI Taxonomy" id="2082293"/>
    <lineage>
        <taxon>Eukaryota</taxon>
        <taxon>Fungi</taxon>
        <taxon>Dikarya</taxon>
        <taxon>Ascomycota</taxon>
        <taxon>Pezizomycotina</taxon>
        <taxon>Leotiomycetes</taxon>
        <taxon>Helotiales</taxon>
        <taxon>Hyaloscyphaceae</taxon>
        <taxon>Hyaloscypha</taxon>
    </lineage>
</organism>